<proteinExistence type="inferred from homology"/>
<evidence type="ECO:0000313" key="5">
    <source>
        <dbReference type="Proteomes" id="UP001217089"/>
    </source>
</evidence>
<name>A0ABQ9F9S2_TEGGR</name>
<dbReference type="InterPro" id="IPR027417">
    <property type="entry name" value="P-loop_NTPase"/>
</dbReference>
<keyword evidence="2" id="KW-0808">Transferase</keyword>
<evidence type="ECO:0000313" key="4">
    <source>
        <dbReference type="EMBL" id="KAJ8314118.1"/>
    </source>
</evidence>
<reference evidence="4 5" key="1">
    <citation type="submission" date="2022-12" db="EMBL/GenBank/DDBJ databases">
        <title>Chromosome-level genome of Tegillarca granosa.</title>
        <authorList>
            <person name="Kim J."/>
        </authorList>
    </citation>
    <scope>NUCLEOTIDE SEQUENCE [LARGE SCALE GENOMIC DNA]</scope>
    <source>
        <strain evidence="4">Teg-2019</strain>
        <tissue evidence="4">Adductor muscle</tissue>
    </source>
</reference>
<comment type="caution">
    <text evidence="4">The sequence shown here is derived from an EMBL/GenBank/DDBJ whole genome shotgun (WGS) entry which is preliminary data.</text>
</comment>
<feature type="domain" description="Sulfotransferase" evidence="3">
    <location>
        <begin position="20"/>
        <end position="97"/>
    </location>
</feature>
<dbReference type="Proteomes" id="UP001217089">
    <property type="component" value="Unassembled WGS sequence"/>
</dbReference>
<protein>
    <recommendedName>
        <fullName evidence="3">Sulfotransferase domain-containing protein</fullName>
    </recommendedName>
</protein>
<accession>A0ABQ9F9S2</accession>
<dbReference type="PANTHER" id="PTHR11783">
    <property type="entry name" value="SULFOTRANSFERASE SULT"/>
    <property type="match status" value="1"/>
</dbReference>
<dbReference type="InterPro" id="IPR000863">
    <property type="entry name" value="Sulfotransferase_dom"/>
</dbReference>
<gene>
    <name evidence="4" type="ORF">KUTeg_008679</name>
</gene>
<dbReference type="EMBL" id="JARBDR010000342">
    <property type="protein sequence ID" value="KAJ8314118.1"/>
    <property type="molecule type" value="Genomic_DNA"/>
</dbReference>
<evidence type="ECO:0000256" key="2">
    <source>
        <dbReference type="ARBA" id="ARBA00022679"/>
    </source>
</evidence>
<dbReference type="Gene3D" id="3.40.50.300">
    <property type="entry name" value="P-loop containing nucleotide triphosphate hydrolases"/>
    <property type="match status" value="2"/>
</dbReference>
<sequence length="130" mass="15353">MLRHGVSEYAPLFTIMEVIDTKSLDEMQSPRVFVSDLPFRYLPKQLKERGKIIYVVRNPKDIAVSYYCHLRNMTVGDYEGEWNQFFPLFMEGNRIIGDWKNWFTVAQNEQFDAVYKAKMAHSSLKISFTK</sequence>
<comment type="similarity">
    <text evidence="1">Belongs to the sulfotransferase 1 family.</text>
</comment>
<keyword evidence="5" id="KW-1185">Reference proteome</keyword>
<dbReference type="SUPFAM" id="SSF52540">
    <property type="entry name" value="P-loop containing nucleoside triphosphate hydrolases"/>
    <property type="match status" value="1"/>
</dbReference>
<evidence type="ECO:0000259" key="3">
    <source>
        <dbReference type="Pfam" id="PF00685"/>
    </source>
</evidence>
<evidence type="ECO:0000256" key="1">
    <source>
        <dbReference type="ARBA" id="ARBA00005771"/>
    </source>
</evidence>
<organism evidence="4 5">
    <name type="scientific">Tegillarca granosa</name>
    <name type="common">Malaysian cockle</name>
    <name type="synonym">Anadara granosa</name>
    <dbReference type="NCBI Taxonomy" id="220873"/>
    <lineage>
        <taxon>Eukaryota</taxon>
        <taxon>Metazoa</taxon>
        <taxon>Spiralia</taxon>
        <taxon>Lophotrochozoa</taxon>
        <taxon>Mollusca</taxon>
        <taxon>Bivalvia</taxon>
        <taxon>Autobranchia</taxon>
        <taxon>Pteriomorphia</taxon>
        <taxon>Arcoida</taxon>
        <taxon>Arcoidea</taxon>
        <taxon>Arcidae</taxon>
        <taxon>Tegillarca</taxon>
    </lineage>
</organism>
<dbReference type="Pfam" id="PF00685">
    <property type="entry name" value="Sulfotransfer_1"/>
    <property type="match status" value="1"/>
</dbReference>